<dbReference type="Pfam" id="PF09347">
    <property type="entry name" value="DUF1989"/>
    <property type="match status" value="1"/>
</dbReference>
<accession>A0ABQ6P3B5</accession>
<organism evidence="3 4">
    <name type="scientific">Novosphingobium pituita</name>
    <dbReference type="NCBI Taxonomy" id="3056842"/>
    <lineage>
        <taxon>Bacteria</taxon>
        <taxon>Pseudomonadati</taxon>
        <taxon>Pseudomonadota</taxon>
        <taxon>Alphaproteobacteria</taxon>
        <taxon>Sphingomonadales</taxon>
        <taxon>Sphingomonadaceae</taxon>
        <taxon>Novosphingobium</taxon>
    </lineage>
</organism>
<sequence>MTDTLTQTPAANPTGSPLANPLAARDHARAMGGTVVESMPVLPPVATDLPEGVAAGDLVWEETIAAGGYATRVLARGTRLRLIDVKGDACAGLQVFNAAMPTERLNVADTVKVQWNAYLGAGKLLLSDMGRVLMSLVEDGAATHDCFAGTSNAATNLAKYGEGRNSGAFPNGRDRFLLGAAKHGLGRRDVHPCINLFKGTRIETDGTITPLVGPYEPGREVVLRAEMDVIVVIANVPHVLDPRPAYTATPLRATAWRGAVTGQDDPVRNATPEGLRAFLNVEDYFRR</sequence>
<evidence type="ECO:0000313" key="4">
    <source>
        <dbReference type="Proteomes" id="UP001187221"/>
    </source>
</evidence>
<protein>
    <submittedName>
        <fullName evidence="3">Urea carboxylase-associated family protein</fullName>
    </submittedName>
</protein>
<reference evidence="3 4" key="1">
    <citation type="submission" date="2023-06" db="EMBL/GenBank/DDBJ databases">
        <title>Draft genome sequence of Novosphingobium sp. strain IK01.</title>
        <authorList>
            <person name="Hatamoto M."/>
            <person name="Ikarashi T."/>
            <person name="Yamaguchi T."/>
        </authorList>
    </citation>
    <scope>NUCLEOTIDE SEQUENCE [LARGE SCALE GENOMIC DNA]</scope>
    <source>
        <strain evidence="3 4">IK01</strain>
    </source>
</reference>
<dbReference type="PANTHER" id="PTHR31527">
    <property type="entry name" value="RE64534P"/>
    <property type="match status" value="1"/>
</dbReference>
<dbReference type="PANTHER" id="PTHR31527:SF0">
    <property type="entry name" value="RE64534P"/>
    <property type="match status" value="1"/>
</dbReference>
<feature type="domain" description="DUF1989" evidence="2">
    <location>
        <begin position="62"/>
        <end position="230"/>
    </location>
</feature>
<feature type="region of interest" description="Disordered" evidence="1">
    <location>
        <begin position="1"/>
        <end position="21"/>
    </location>
</feature>
<dbReference type="EMBL" id="BTFW01000001">
    <property type="protein sequence ID" value="GMM59725.1"/>
    <property type="molecule type" value="Genomic_DNA"/>
</dbReference>
<evidence type="ECO:0000256" key="1">
    <source>
        <dbReference type="SAM" id="MobiDB-lite"/>
    </source>
</evidence>
<dbReference type="Proteomes" id="UP001187221">
    <property type="component" value="Unassembled WGS sequence"/>
</dbReference>
<dbReference type="NCBIfam" id="TIGR03425">
    <property type="entry name" value="urea_degr_2"/>
    <property type="match status" value="1"/>
</dbReference>
<gene>
    <name evidence="3" type="ORF">NUTIK01_05020</name>
</gene>
<dbReference type="InterPro" id="IPR017792">
    <property type="entry name" value="UAAP1"/>
</dbReference>
<dbReference type="RefSeq" id="WP_317973571.1">
    <property type="nucleotide sequence ID" value="NZ_BTFW01000001.1"/>
</dbReference>
<proteinExistence type="predicted"/>
<feature type="compositionally biased region" description="Polar residues" evidence="1">
    <location>
        <begin position="1"/>
        <end position="17"/>
    </location>
</feature>
<evidence type="ECO:0000259" key="2">
    <source>
        <dbReference type="Pfam" id="PF09347"/>
    </source>
</evidence>
<evidence type="ECO:0000313" key="3">
    <source>
        <dbReference type="EMBL" id="GMM59725.1"/>
    </source>
</evidence>
<comment type="caution">
    <text evidence="3">The sequence shown here is derived from an EMBL/GenBank/DDBJ whole genome shotgun (WGS) entry which is preliminary data.</text>
</comment>
<name>A0ABQ6P3B5_9SPHN</name>
<keyword evidence="4" id="KW-1185">Reference proteome</keyword>
<dbReference type="InterPro" id="IPR018959">
    <property type="entry name" value="DUF1989"/>
</dbReference>